<evidence type="ECO:0000256" key="3">
    <source>
        <dbReference type="ARBA" id="ARBA00022679"/>
    </source>
</evidence>
<keyword evidence="2" id="KW-0723">Serine/threonine-protein kinase</keyword>
<accession>A0AAD5UK39</accession>
<dbReference type="SMART" id="SM00220">
    <property type="entry name" value="S_TKc"/>
    <property type="match status" value="1"/>
</dbReference>
<dbReference type="Gene3D" id="1.10.510.10">
    <property type="entry name" value="Transferase(Phosphotransferase) domain 1"/>
    <property type="match status" value="1"/>
</dbReference>
<dbReference type="GO" id="GO:0004674">
    <property type="term" value="F:protein serine/threonine kinase activity"/>
    <property type="evidence" value="ECO:0007669"/>
    <property type="project" value="UniProtKB-KW"/>
</dbReference>
<name>A0AAD5UK39_9FUNG</name>
<keyword evidence="6" id="KW-0067">ATP-binding</keyword>
<evidence type="ECO:0000256" key="6">
    <source>
        <dbReference type="ARBA" id="ARBA00022840"/>
    </source>
</evidence>
<evidence type="ECO:0000313" key="8">
    <source>
        <dbReference type="EMBL" id="KAJ3260338.1"/>
    </source>
</evidence>
<dbReference type="Proteomes" id="UP001210925">
    <property type="component" value="Unassembled WGS sequence"/>
</dbReference>
<keyword evidence="3" id="KW-0808">Transferase</keyword>
<evidence type="ECO:0000313" key="9">
    <source>
        <dbReference type="Proteomes" id="UP001210925"/>
    </source>
</evidence>
<evidence type="ECO:0000256" key="1">
    <source>
        <dbReference type="ARBA" id="ARBA00006529"/>
    </source>
</evidence>
<dbReference type="InterPro" id="IPR000719">
    <property type="entry name" value="Prot_kinase_dom"/>
</dbReference>
<dbReference type="GO" id="GO:0000165">
    <property type="term" value="P:MAPK cascade"/>
    <property type="evidence" value="ECO:0007669"/>
    <property type="project" value="UniProtKB-ARBA"/>
</dbReference>
<dbReference type="InterPro" id="IPR011009">
    <property type="entry name" value="Kinase-like_dom_sf"/>
</dbReference>
<dbReference type="AlphaFoldDB" id="A0AAD5UK39"/>
<evidence type="ECO:0000256" key="2">
    <source>
        <dbReference type="ARBA" id="ARBA00022527"/>
    </source>
</evidence>
<dbReference type="PANTHER" id="PTHR48016:SF32">
    <property type="entry name" value="MITOGEN-ACTIVATED PROTEIN KINASE KINASE KINASE 4"/>
    <property type="match status" value="1"/>
</dbReference>
<evidence type="ECO:0000256" key="5">
    <source>
        <dbReference type="ARBA" id="ARBA00022777"/>
    </source>
</evidence>
<keyword evidence="5 8" id="KW-0418">Kinase</keyword>
<dbReference type="Pfam" id="PF00069">
    <property type="entry name" value="Pkinase"/>
    <property type="match status" value="1"/>
</dbReference>
<keyword evidence="4" id="KW-0547">Nucleotide-binding</keyword>
<dbReference type="InterPro" id="IPR050538">
    <property type="entry name" value="MAP_kinase_kinase_kinase"/>
</dbReference>
<keyword evidence="9" id="KW-1185">Reference proteome</keyword>
<protein>
    <submittedName>
        <fullName evidence="8">Suppressor of Sensor Kinase (SLN1)</fullName>
    </submittedName>
</protein>
<dbReference type="SUPFAM" id="SSF56112">
    <property type="entry name" value="Protein kinase-like (PK-like)"/>
    <property type="match status" value="1"/>
</dbReference>
<dbReference type="PANTHER" id="PTHR48016">
    <property type="entry name" value="MAP KINASE KINASE KINASE SSK2-RELATED-RELATED"/>
    <property type="match status" value="1"/>
</dbReference>
<gene>
    <name evidence="8" type="primary">SSK2</name>
    <name evidence="8" type="ORF">HK103_000973</name>
</gene>
<proteinExistence type="inferred from homology"/>
<dbReference type="PROSITE" id="PS50011">
    <property type="entry name" value="PROTEIN_KINASE_DOM"/>
    <property type="match status" value="1"/>
</dbReference>
<organism evidence="8 9">
    <name type="scientific">Boothiomyces macroporosus</name>
    <dbReference type="NCBI Taxonomy" id="261099"/>
    <lineage>
        <taxon>Eukaryota</taxon>
        <taxon>Fungi</taxon>
        <taxon>Fungi incertae sedis</taxon>
        <taxon>Chytridiomycota</taxon>
        <taxon>Chytridiomycota incertae sedis</taxon>
        <taxon>Chytridiomycetes</taxon>
        <taxon>Rhizophydiales</taxon>
        <taxon>Terramycetaceae</taxon>
        <taxon>Boothiomyces</taxon>
    </lineage>
</organism>
<evidence type="ECO:0000259" key="7">
    <source>
        <dbReference type="PROSITE" id="PS50011"/>
    </source>
</evidence>
<feature type="domain" description="Protein kinase" evidence="7">
    <location>
        <begin position="68"/>
        <end position="347"/>
    </location>
</feature>
<evidence type="ECO:0000256" key="4">
    <source>
        <dbReference type="ARBA" id="ARBA00022741"/>
    </source>
</evidence>
<reference evidence="8" key="1">
    <citation type="submission" date="2020-05" db="EMBL/GenBank/DDBJ databases">
        <title>Phylogenomic resolution of chytrid fungi.</title>
        <authorList>
            <person name="Stajich J.E."/>
            <person name="Amses K."/>
            <person name="Simmons R."/>
            <person name="Seto K."/>
            <person name="Myers J."/>
            <person name="Bonds A."/>
            <person name="Quandt C.A."/>
            <person name="Barry K."/>
            <person name="Liu P."/>
            <person name="Grigoriev I."/>
            <person name="Longcore J.E."/>
            <person name="James T.Y."/>
        </authorList>
    </citation>
    <scope>NUCLEOTIDE SEQUENCE</scope>
    <source>
        <strain evidence="8">PLAUS21</strain>
    </source>
</reference>
<comment type="caution">
    <text evidence="8">The sequence shown here is derived from an EMBL/GenBank/DDBJ whole genome shotgun (WGS) entry which is preliminary data.</text>
</comment>
<comment type="similarity">
    <text evidence="1">Belongs to the protein kinase superfamily. STE Ser/Thr protein kinase family. MAP kinase kinase kinase subfamily.</text>
</comment>
<dbReference type="EMBL" id="JADGKB010000012">
    <property type="protein sequence ID" value="KAJ3260338.1"/>
    <property type="molecule type" value="Genomic_DNA"/>
</dbReference>
<sequence length="352" mass="40220">MKTIFQQAQEYLQRDPTYTRRSSPDALDVEIENFCSIVHANLNGETFPNIPIPSEDKDPEFVEKYPTYTITKFLGKGQAGSVFLGESDDGEPLFAIKIIQLGSAVGVGLPRRRTFLIYQNLLQTIQHKYINPYIGWTVVENEAHVYTRYCNEGQLFKKIHQNESDKGIKDMEKVRKYTRQITEGLFYLHSHGIVHRFVFLTSRDIKTNNILMHNGDCFITDLGSARLHQPCCDKVHQPKMSGTAAYCPPEAVCGKIQYEHSAEDIWSLGCCVYEMVLGKVPWEECDNTFAIYYALGQMMTTNDNPLLEEAKNSGLFTRDAIAFLELCLAVDPHNRPTTHELLRHPFINLNLE</sequence>
<dbReference type="GO" id="GO:0005524">
    <property type="term" value="F:ATP binding"/>
    <property type="evidence" value="ECO:0007669"/>
    <property type="project" value="UniProtKB-KW"/>
</dbReference>